<evidence type="ECO:0000313" key="1">
    <source>
        <dbReference type="EMBL" id="THV58758.1"/>
    </source>
</evidence>
<dbReference type="RefSeq" id="WP_136566836.1">
    <property type="nucleotide sequence ID" value="NZ_JBNZAV010000003.1"/>
</dbReference>
<organism evidence="1 2">
    <name type="scientific">Flagellimonas alvinocaridis</name>
    <dbReference type="NCBI Taxonomy" id="2530200"/>
    <lineage>
        <taxon>Bacteria</taxon>
        <taxon>Pseudomonadati</taxon>
        <taxon>Bacteroidota</taxon>
        <taxon>Flavobacteriia</taxon>
        <taxon>Flavobacteriales</taxon>
        <taxon>Flavobacteriaceae</taxon>
        <taxon>Flagellimonas</taxon>
    </lineage>
</organism>
<evidence type="ECO:0000313" key="2">
    <source>
        <dbReference type="Proteomes" id="UP000310406"/>
    </source>
</evidence>
<dbReference type="Proteomes" id="UP000310406">
    <property type="component" value="Unassembled WGS sequence"/>
</dbReference>
<dbReference type="EMBL" id="SNTZ01000006">
    <property type="protein sequence ID" value="THV58758.1"/>
    <property type="molecule type" value="Genomic_DNA"/>
</dbReference>
<dbReference type="OrthoDB" id="9807855at2"/>
<dbReference type="InterPro" id="IPR024530">
    <property type="entry name" value="QSregVF_b"/>
</dbReference>
<dbReference type="Pfam" id="PF12843">
    <property type="entry name" value="QSregVF_b"/>
    <property type="match status" value="1"/>
</dbReference>
<gene>
    <name evidence="1" type="ORF">EZV76_12175</name>
</gene>
<accession>A0A4S8RJY0</accession>
<proteinExistence type="predicted"/>
<dbReference type="AlphaFoldDB" id="A0A4S8RJY0"/>
<evidence type="ECO:0008006" key="3">
    <source>
        <dbReference type="Google" id="ProtNLM"/>
    </source>
</evidence>
<protein>
    <recommendedName>
        <fullName evidence="3">Cytoplasmic protein</fullName>
    </recommendedName>
</protein>
<sequence length="80" mass="9621">MEMQPDREQLLEMAHYRMPFGKYKGRYLVDLPLPYLVWFRQKGFPEGKLGNYLNTMLTIKDNNLEPLIRKLQKEFPKESS</sequence>
<name>A0A4S8RJY0_9FLAO</name>
<comment type="caution">
    <text evidence="1">The sequence shown here is derived from an EMBL/GenBank/DDBJ whole genome shotgun (WGS) entry which is preliminary data.</text>
</comment>
<reference evidence="1 2" key="1">
    <citation type="submission" date="2019-03" db="EMBL/GenBank/DDBJ databases">
        <title>Muricauda SCR12 sp.nov, a marine bacterium isolated from Pacific Ocean:the Okinawa trough.</title>
        <authorList>
            <person name="Liu L."/>
        </authorList>
    </citation>
    <scope>NUCLEOTIDE SEQUENCE [LARGE SCALE GENOMIC DNA]</scope>
    <source>
        <strain evidence="1 2">SCR12</strain>
    </source>
</reference>
<keyword evidence="2" id="KW-1185">Reference proteome</keyword>